<dbReference type="HOGENOM" id="CLU_2799160_0_0_1"/>
<sequence length="68" mass="7705">MVTFDVMLLCVWNANGWEKLASKFMCCLWAGGRPFSGQLYLVSPRSGNHLFAPSYWCVGRTINSLNRC</sequence>
<accession>A0A061FIS2</accession>
<reference evidence="1 2" key="1">
    <citation type="journal article" date="2013" name="Genome Biol.">
        <title>The genome sequence of the most widely cultivated cacao type and its use to identify candidate genes regulating pod color.</title>
        <authorList>
            <person name="Motamayor J.C."/>
            <person name="Mockaitis K."/>
            <person name="Schmutz J."/>
            <person name="Haiminen N."/>
            <person name="Iii D.L."/>
            <person name="Cornejo O."/>
            <person name="Findley S.D."/>
            <person name="Zheng P."/>
            <person name="Utro F."/>
            <person name="Royaert S."/>
            <person name="Saski C."/>
            <person name="Jenkins J."/>
            <person name="Podicheti R."/>
            <person name="Zhao M."/>
            <person name="Scheffler B.E."/>
            <person name="Stack J.C."/>
            <person name="Feltus F.A."/>
            <person name="Mustiga G.M."/>
            <person name="Amores F."/>
            <person name="Phillips W."/>
            <person name="Marelli J.P."/>
            <person name="May G.D."/>
            <person name="Shapiro H."/>
            <person name="Ma J."/>
            <person name="Bustamante C.D."/>
            <person name="Schnell R.J."/>
            <person name="Main D."/>
            <person name="Gilbert D."/>
            <person name="Parida L."/>
            <person name="Kuhn D.N."/>
        </authorList>
    </citation>
    <scope>NUCLEOTIDE SEQUENCE [LARGE SCALE GENOMIC DNA]</scope>
    <source>
        <strain evidence="2">cv. Matina 1-6</strain>
    </source>
</reference>
<evidence type="ECO:0000313" key="1">
    <source>
        <dbReference type="EMBL" id="EOY17200.1"/>
    </source>
</evidence>
<name>A0A061FIS2_THECC</name>
<protein>
    <submittedName>
        <fullName evidence="1">Uncharacterized protein</fullName>
    </submittedName>
</protein>
<dbReference type="Gramene" id="EOY17200">
    <property type="protein sequence ID" value="EOY17200"/>
    <property type="gene ID" value="TCM_036349"/>
</dbReference>
<gene>
    <name evidence="1" type="ORF">TCM_036349</name>
</gene>
<dbReference type="InParanoid" id="A0A061FIS2"/>
<proteinExistence type="predicted"/>
<dbReference type="EMBL" id="CM001886">
    <property type="protein sequence ID" value="EOY17200.1"/>
    <property type="molecule type" value="Genomic_DNA"/>
</dbReference>
<dbReference type="Proteomes" id="UP000026915">
    <property type="component" value="Chromosome 8"/>
</dbReference>
<keyword evidence="2" id="KW-1185">Reference proteome</keyword>
<evidence type="ECO:0000313" key="2">
    <source>
        <dbReference type="Proteomes" id="UP000026915"/>
    </source>
</evidence>
<dbReference type="AlphaFoldDB" id="A0A061FIS2"/>
<organism evidence="1 2">
    <name type="scientific">Theobroma cacao</name>
    <name type="common">Cacao</name>
    <name type="synonym">Cocoa</name>
    <dbReference type="NCBI Taxonomy" id="3641"/>
    <lineage>
        <taxon>Eukaryota</taxon>
        <taxon>Viridiplantae</taxon>
        <taxon>Streptophyta</taxon>
        <taxon>Embryophyta</taxon>
        <taxon>Tracheophyta</taxon>
        <taxon>Spermatophyta</taxon>
        <taxon>Magnoliopsida</taxon>
        <taxon>eudicotyledons</taxon>
        <taxon>Gunneridae</taxon>
        <taxon>Pentapetalae</taxon>
        <taxon>rosids</taxon>
        <taxon>malvids</taxon>
        <taxon>Malvales</taxon>
        <taxon>Malvaceae</taxon>
        <taxon>Byttnerioideae</taxon>
        <taxon>Theobroma</taxon>
    </lineage>
</organism>